<dbReference type="EMBL" id="BRPK01000002">
    <property type="protein sequence ID" value="GLB35469.1"/>
    <property type="molecule type" value="Genomic_DNA"/>
</dbReference>
<dbReference type="AlphaFoldDB" id="A0A9P3UIG5"/>
<gene>
    <name evidence="1" type="ORF">LshimejAT787_0210340</name>
</gene>
<proteinExistence type="predicted"/>
<evidence type="ECO:0000313" key="1">
    <source>
        <dbReference type="EMBL" id="GLB35469.1"/>
    </source>
</evidence>
<organism evidence="1 2">
    <name type="scientific">Lyophyllum shimeji</name>
    <name type="common">Hon-shimeji</name>
    <name type="synonym">Tricholoma shimeji</name>
    <dbReference type="NCBI Taxonomy" id="47721"/>
    <lineage>
        <taxon>Eukaryota</taxon>
        <taxon>Fungi</taxon>
        <taxon>Dikarya</taxon>
        <taxon>Basidiomycota</taxon>
        <taxon>Agaricomycotina</taxon>
        <taxon>Agaricomycetes</taxon>
        <taxon>Agaricomycetidae</taxon>
        <taxon>Agaricales</taxon>
        <taxon>Tricholomatineae</taxon>
        <taxon>Lyophyllaceae</taxon>
        <taxon>Lyophyllum</taxon>
    </lineage>
</organism>
<dbReference type="Proteomes" id="UP001063166">
    <property type="component" value="Unassembled WGS sequence"/>
</dbReference>
<comment type="caution">
    <text evidence="1">The sequence shown here is derived from an EMBL/GenBank/DDBJ whole genome shotgun (WGS) entry which is preliminary data.</text>
</comment>
<protein>
    <submittedName>
        <fullName evidence="1">Uncharacterized protein</fullName>
    </submittedName>
</protein>
<keyword evidence="2" id="KW-1185">Reference proteome</keyword>
<reference evidence="1" key="1">
    <citation type="submission" date="2022-07" db="EMBL/GenBank/DDBJ databases">
        <title>The genome of Lyophyllum shimeji provides insight into the initial evolution of ectomycorrhizal fungal genome.</title>
        <authorList>
            <person name="Kobayashi Y."/>
            <person name="Shibata T."/>
            <person name="Hirakawa H."/>
            <person name="Shigenobu S."/>
            <person name="Nishiyama T."/>
            <person name="Yamada A."/>
            <person name="Hasebe M."/>
            <person name="Kawaguchi M."/>
        </authorList>
    </citation>
    <scope>NUCLEOTIDE SEQUENCE</scope>
    <source>
        <strain evidence="1">AT787</strain>
    </source>
</reference>
<sequence length="89" mass="10143">MTYRLSTLIASDQDGYAVLSASYATNMKQLPCHRSEKEEGVLQAHRSRQLDERLTPSHLKFRDSAQEPSKLHFAQKALKRAWSLRGQAT</sequence>
<evidence type="ECO:0000313" key="2">
    <source>
        <dbReference type="Proteomes" id="UP001063166"/>
    </source>
</evidence>
<name>A0A9P3UIG5_LYOSH</name>
<accession>A0A9P3UIG5</accession>